<keyword evidence="1" id="KW-0732">Signal</keyword>
<dbReference type="GO" id="GO:0005789">
    <property type="term" value="C:endoplasmic reticulum membrane"/>
    <property type="evidence" value="ECO:0007669"/>
    <property type="project" value="TreeGrafter"/>
</dbReference>
<evidence type="ECO:0000313" key="5">
    <source>
        <dbReference type="WBParaSite" id="Hba_17856"/>
    </source>
</evidence>
<accession>A0A1I7XJG5</accession>
<keyword evidence="2" id="KW-0812">Transmembrane</keyword>
<dbReference type="PANTHER" id="PTHR23303:SF14">
    <property type="entry name" value="BOS COMPLEX SUBUNIT NOMO1-RELATED"/>
    <property type="match status" value="1"/>
</dbReference>
<keyword evidence="2" id="KW-0472">Membrane</keyword>
<evidence type="ECO:0000313" key="4">
    <source>
        <dbReference type="Proteomes" id="UP000095283"/>
    </source>
</evidence>
<proteinExistence type="predicted"/>
<dbReference type="Proteomes" id="UP000095283">
    <property type="component" value="Unplaced"/>
</dbReference>
<dbReference type="InterPro" id="IPR055073">
    <property type="entry name" value="NOMO1-like_9th"/>
</dbReference>
<reference evidence="5" key="1">
    <citation type="submission" date="2016-11" db="UniProtKB">
        <authorList>
            <consortium name="WormBaseParasite"/>
        </authorList>
    </citation>
    <scope>IDENTIFICATION</scope>
</reference>
<evidence type="ECO:0000259" key="3">
    <source>
        <dbReference type="Pfam" id="PF22902"/>
    </source>
</evidence>
<organism evidence="4 5">
    <name type="scientific">Heterorhabditis bacteriophora</name>
    <name type="common">Entomopathogenic nematode worm</name>
    <dbReference type="NCBI Taxonomy" id="37862"/>
    <lineage>
        <taxon>Eukaryota</taxon>
        <taxon>Metazoa</taxon>
        <taxon>Ecdysozoa</taxon>
        <taxon>Nematoda</taxon>
        <taxon>Chromadorea</taxon>
        <taxon>Rhabditida</taxon>
        <taxon>Rhabditina</taxon>
        <taxon>Rhabditomorpha</taxon>
        <taxon>Strongyloidea</taxon>
        <taxon>Heterorhabditidae</taxon>
        <taxon>Heterorhabditis</taxon>
    </lineage>
</organism>
<feature type="domain" description="NOMO-like ninth beta-sandwich" evidence="3">
    <location>
        <begin position="632"/>
        <end position="701"/>
    </location>
</feature>
<dbReference type="AlphaFoldDB" id="A0A1I7XJG5"/>
<feature type="transmembrane region" description="Helical" evidence="2">
    <location>
        <begin position="999"/>
        <end position="1018"/>
    </location>
</feature>
<dbReference type="PANTHER" id="PTHR23303">
    <property type="entry name" value="CARBOXYPEPTIDASE REGULATORY REGION-CONTAINING"/>
    <property type="match status" value="1"/>
</dbReference>
<evidence type="ECO:0000256" key="2">
    <source>
        <dbReference type="SAM" id="Phobius"/>
    </source>
</evidence>
<evidence type="ECO:0000256" key="1">
    <source>
        <dbReference type="ARBA" id="ARBA00022729"/>
    </source>
</evidence>
<keyword evidence="4" id="KW-1185">Reference proteome</keyword>
<keyword evidence="2" id="KW-1133">Transmembrane helix</keyword>
<dbReference type="InterPro" id="IPR051417">
    <property type="entry name" value="SDr/BOS_complex"/>
</dbReference>
<dbReference type="Pfam" id="PF22902">
    <property type="entry name" value="NOMO1-like_9th"/>
    <property type="match status" value="1"/>
</dbReference>
<dbReference type="WBParaSite" id="Hba_17856">
    <property type="protein sequence ID" value="Hba_17856"/>
    <property type="gene ID" value="Hba_17856"/>
</dbReference>
<sequence>MFILIVGEMCGAHSTLPTMVEFIVFCFILTGSVTSDIHSCGGFVKSSVPVDYSKIKCGRWIPVLFSLNILTNTMINLLSFKMYSIDDLYISLYMQTEINIGFLIDGIVDSGYGNGPAGLPLILTQSGKIIDTTTTTNGGKYMFKAVSGVVKDGPVKVQPDLRIAGYQLIITVTHKDHPFSNALIIIYAAVKPELNNCVSVESPVDGVPNAKYACSVGKTLSDGTITVPCMPHGEYFVKAQYNDGDITFQFSPVVLPLSIKDRKNEVFFSVTGFSARGRVVVGEKGFAGASVFIDGKLADTTDASGYYVIKELKVKRIFVLMMEFVYFIFLQEGPLIITATALNTKFSSKRVTLTLPNIIIPDLAVEGFEMCGSVEKSVDEAAPMALAVRRKDSSETILIHPDLDGKFCKMISPGLYIISPSDVSSSLTPRLLDVNLSYGPVKNLRFTNFKTDVKVRVTCLAFIVYLGTCGPLSISLLLGDTIVQTVHGKDEFVFSDIGPGHYKARIVNGGRACWENRDIDVVVERIRPQPVHFVQNGIVTDFILSHPATLVHIFIIFLELKIKVIFISSRSGAGERQIPVSGGVFSFLEPLTSSGDIIIIPHSLTHLFIPASYSLRFRGECVTNAVEFTAIKGIFIDGSISPAVEGVKISATHKNDVNLKFEAFSNKTGHFRIGPVRSAEDISISARLDGYSFSEQDKKVGRLISVKLSKLTVIVSDSANSGRLDDVLLSLVGGNGYRTNSMIKENGEINFVGLVCLSINIYLLAAPGDYYLRAILQEYKFEPSTTAITIKEGEHEHVELSGKRVAYSIFGRIREMSGAVVPDVIVEALSEQCDQHQSEVATAVDGSFRIRGLKPHCQYKVSVKSNVEGKAAPHCFPSQFEVQMTADDVKGLEMVAAPYDRTTDVAVEMDFGSMSMPQSYRVSVHRNGETISQAIVFSPVNVFYVSNLSRDGSEYSVRVESDKPPQAFPAKTMFFTADAPVRVVRVPITSSRRTGDVEISIGQMVVLLLFAMGAAIYFNQLTDYRALPLIKQEVFGLAC</sequence>
<name>A0A1I7XJG5_HETBA</name>
<protein>
    <submittedName>
        <fullName evidence="5">Nodal modulator 1</fullName>
    </submittedName>
</protein>